<protein>
    <submittedName>
        <fullName evidence="2">Uncharacterized protein</fullName>
    </submittedName>
</protein>
<organism evidence="2 3">
    <name type="scientific">Burkholderia aenigmatica</name>
    <dbReference type="NCBI Taxonomy" id="2015348"/>
    <lineage>
        <taxon>Bacteria</taxon>
        <taxon>Pseudomonadati</taxon>
        <taxon>Pseudomonadota</taxon>
        <taxon>Betaproteobacteria</taxon>
        <taxon>Burkholderiales</taxon>
        <taxon>Burkholderiaceae</taxon>
        <taxon>Burkholderia</taxon>
        <taxon>Burkholderia cepacia complex</taxon>
    </lineage>
</organism>
<evidence type="ECO:0000313" key="3">
    <source>
        <dbReference type="Proteomes" id="UP000494261"/>
    </source>
</evidence>
<evidence type="ECO:0000313" key="2">
    <source>
        <dbReference type="EMBL" id="VWB83362.1"/>
    </source>
</evidence>
<dbReference type="EMBL" id="CABVQC010000025">
    <property type="protein sequence ID" value="VWB83362.1"/>
    <property type="molecule type" value="Genomic_DNA"/>
</dbReference>
<evidence type="ECO:0000256" key="1">
    <source>
        <dbReference type="SAM" id="MobiDB-lite"/>
    </source>
</evidence>
<proteinExistence type="predicted"/>
<name>A0A6P2MR49_9BURK</name>
<sequence length="51" mass="6108">MKTKDTRQPVLGRSRAERAYWDGLIKQSEKDSKESKRVLERMQRDSLKRSK</sequence>
<reference evidence="2 3" key="1">
    <citation type="submission" date="2019-09" db="EMBL/GenBank/DDBJ databases">
        <authorList>
            <person name="Depoorter E."/>
        </authorList>
    </citation>
    <scope>NUCLEOTIDE SEQUENCE [LARGE SCALE GENOMIC DNA]</scope>
    <source>
        <strain evidence="2">LMG 13014</strain>
    </source>
</reference>
<dbReference type="Proteomes" id="UP000494261">
    <property type="component" value="Unassembled WGS sequence"/>
</dbReference>
<gene>
    <name evidence="2" type="ORF">BLA13014_03845</name>
</gene>
<dbReference type="AlphaFoldDB" id="A0A6P2MR49"/>
<feature type="region of interest" description="Disordered" evidence="1">
    <location>
        <begin position="30"/>
        <end position="51"/>
    </location>
</feature>
<accession>A0A6P2MR49</accession>
<dbReference type="RefSeq" id="WP_175023639.1">
    <property type="nucleotide sequence ID" value="NZ_CABVQC010000025.1"/>
</dbReference>